<sequence length="98" mass="11356">MKVKLKSFTPVAYWHWDTRDPDDVCGICQNQFDGVCGTCKEPGDGCPLLFGKCTHEFHLHCIMQWLEQHSRKPLCPLCKRPWEEATAEKYQEETAAQQ</sequence>
<dbReference type="Proteomes" id="UP000245626">
    <property type="component" value="Unassembled WGS sequence"/>
</dbReference>
<protein>
    <submittedName>
        <fullName evidence="1">RING/U-box</fullName>
    </submittedName>
</protein>
<evidence type="ECO:0000313" key="1">
    <source>
        <dbReference type="EMBL" id="PWN48146.1"/>
    </source>
</evidence>
<accession>A0ACD0NQR7</accession>
<name>A0ACD0NQR7_9BASI</name>
<proteinExistence type="predicted"/>
<dbReference type="EMBL" id="KZ820261">
    <property type="protein sequence ID" value="PWN48146.1"/>
    <property type="molecule type" value="Genomic_DNA"/>
</dbReference>
<organism evidence="1 2">
    <name type="scientific">Violaceomyces palustris</name>
    <dbReference type="NCBI Taxonomy" id="1673888"/>
    <lineage>
        <taxon>Eukaryota</taxon>
        <taxon>Fungi</taxon>
        <taxon>Dikarya</taxon>
        <taxon>Basidiomycota</taxon>
        <taxon>Ustilaginomycotina</taxon>
        <taxon>Ustilaginomycetes</taxon>
        <taxon>Violaceomycetales</taxon>
        <taxon>Violaceomycetaceae</taxon>
        <taxon>Violaceomyces</taxon>
    </lineage>
</organism>
<reference evidence="1 2" key="1">
    <citation type="journal article" date="2018" name="Mol. Biol. Evol.">
        <title>Broad Genomic Sampling Reveals a Smut Pathogenic Ancestry of the Fungal Clade Ustilaginomycotina.</title>
        <authorList>
            <person name="Kijpornyongpan T."/>
            <person name="Mondo S.J."/>
            <person name="Barry K."/>
            <person name="Sandor L."/>
            <person name="Lee J."/>
            <person name="Lipzen A."/>
            <person name="Pangilinan J."/>
            <person name="LaButti K."/>
            <person name="Hainaut M."/>
            <person name="Henrissat B."/>
            <person name="Grigoriev I.V."/>
            <person name="Spatafora J.W."/>
            <person name="Aime M.C."/>
        </authorList>
    </citation>
    <scope>NUCLEOTIDE SEQUENCE [LARGE SCALE GENOMIC DNA]</scope>
    <source>
        <strain evidence="1 2">SA 807</strain>
    </source>
</reference>
<evidence type="ECO:0000313" key="2">
    <source>
        <dbReference type="Proteomes" id="UP000245626"/>
    </source>
</evidence>
<gene>
    <name evidence="1" type="ORF">IE53DRAFT_389683</name>
</gene>
<keyword evidence="2" id="KW-1185">Reference proteome</keyword>